<evidence type="ECO:0000259" key="4">
    <source>
        <dbReference type="PROSITE" id="PS50984"/>
    </source>
</evidence>
<dbReference type="PANTHER" id="PTHR13326">
    <property type="entry name" value="TRNA PSEUDOURIDINE SYNTHASE D"/>
    <property type="match status" value="1"/>
</dbReference>
<evidence type="ECO:0000313" key="6">
    <source>
        <dbReference type="Proteomes" id="UP000663699"/>
    </source>
</evidence>
<dbReference type="PROSITE" id="PS50984">
    <property type="entry name" value="TRUD"/>
    <property type="match status" value="1"/>
</dbReference>
<dbReference type="CDD" id="cd02576">
    <property type="entry name" value="PseudoU_synth_ScPUS7"/>
    <property type="match status" value="1"/>
</dbReference>
<dbReference type="InterPro" id="IPR042214">
    <property type="entry name" value="TruD_catalytic"/>
</dbReference>
<feature type="domain" description="TRUD" evidence="4">
    <location>
        <begin position="304"/>
        <end position="549"/>
    </location>
</feature>
<dbReference type="PANTHER" id="PTHR13326:SF21">
    <property type="entry name" value="PSEUDOURIDYLATE SYNTHASE PUS7L"/>
    <property type="match status" value="1"/>
</dbReference>
<feature type="compositionally biased region" description="Basic residues" evidence="3">
    <location>
        <begin position="1"/>
        <end position="14"/>
    </location>
</feature>
<dbReference type="EMBL" id="CP054536">
    <property type="protein sequence ID" value="QSL65210.1"/>
    <property type="molecule type" value="Genomic_DNA"/>
</dbReference>
<evidence type="ECO:0000313" key="5">
    <source>
        <dbReference type="EMBL" id="QSL65210.1"/>
    </source>
</evidence>
<dbReference type="GO" id="GO:0009982">
    <property type="term" value="F:pseudouridine synthase activity"/>
    <property type="evidence" value="ECO:0007669"/>
    <property type="project" value="InterPro"/>
</dbReference>
<dbReference type="PIRSF" id="PIRSF037016">
    <property type="entry name" value="Pseudouridin_synth_euk_prd"/>
    <property type="match status" value="1"/>
</dbReference>
<dbReference type="Proteomes" id="UP000663699">
    <property type="component" value="Chromosome 5"/>
</dbReference>
<protein>
    <recommendedName>
        <fullName evidence="4">TRUD domain-containing protein</fullName>
    </recommendedName>
</protein>
<evidence type="ECO:0000256" key="2">
    <source>
        <dbReference type="ARBA" id="ARBA00023235"/>
    </source>
</evidence>
<dbReference type="AlphaFoldDB" id="A0A899FMJ5"/>
<dbReference type="GO" id="GO:0001522">
    <property type="term" value="P:pseudouridine synthesis"/>
    <property type="evidence" value="ECO:0007669"/>
    <property type="project" value="InterPro"/>
</dbReference>
<accession>A0A899FMJ5</accession>
<name>A0A899FMJ5_9ASCO</name>
<dbReference type="NCBIfam" id="TIGR00094">
    <property type="entry name" value="tRNA_TruD_broad"/>
    <property type="match status" value="1"/>
</dbReference>
<dbReference type="OrthoDB" id="447290at2759"/>
<proteinExistence type="inferred from homology"/>
<evidence type="ECO:0000256" key="3">
    <source>
        <dbReference type="SAM" id="MobiDB-lite"/>
    </source>
</evidence>
<reference evidence="5" key="1">
    <citation type="submission" date="2020-06" db="EMBL/GenBank/DDBJ databases">
        <title>Genomes of multiple members of Pneumocystis genus reveal paths to human pathogen Pneumocystis jirovecii.</title>
        <authorList>
            <person name="Cisse O.H."/>
            <person name="Ma L."/>
            <person name="Dekker J."/>
            <person name="Khil P."/>
            <person name="Jo J."/>
            <person name="Brenchley J."/>
            <person name="Blair R."/>
            <person name="Pahar B."/>
            <person name="Chabe M."/>
            <person name="Van Rompay K.A."/>
            <person name="Keesler R."/>
            <person name="Sukura A."/>
            <person name="Hirsch V."/>
            <person name="Kutty G."/>
            <person name="Liu Y."/>
            <person name="Peng L."/>
            <person name="Chen J."/>
            <person name="Song J."/>
            <person name="Weissenbacher-Lang C."/>
            <person name="Xu J."/>
            <person name="Upham N.S."/>
            <person name="Stajich J.E."/>
            <person name="Cuomo C.A."/>
            <person name="Cushion M.T."/>
            <person name="Kovacs J.A."/>
        </authorList>
    </citation>
    <scope>NUCLEOTIDE SEQUENCE</scope>
    <source>
        <strain evidence="5">2A</strain>
    </source>
</reference>
<dbReference type="FunFam" id="3.30.2350.20:FF:000003">
    <property type="entry name" value="Pseudouridylate synthase 7 homolog"/>
    <property type="match status" value="1"/>
</dbReference>
<keyword evidence="6" id="KW-1185">Reference proteome</keyword>
<dbReference type="Gene3D" id="3.30.2350.20">
    <property type="entry name" value="TruD, catalytic domain"/>
    <property type="match status" value="2"/>
</dbReference>
<organism evidence="5 6">
    <name type="scientific">Pneumocystis wakefieldiae</name>
    <dbReference type="NCBI Taxonomy" id="38082"/>
    <lineage>
        <taxon>Eukaryota</taxon>
        <taxon>Fungi</taxon>
        <taxon>Dikarya</taxon>
        <taxon>Ascomycota</taxon>
        <taxon>Taphrinomycotina</taxon>
        <taxon>Pneumocystomycetes</taxon>
        <taxon>Pneumocystaceae</taxon>
        <taxon>Pneumocystis</taxon>
    </lineage>
</organism>
<sequence>MVLRPRPKRPRRCQTVRETCSKPQENGRKKYQKEESIGVLCRLNFIHKRLHFIFKSRYTDFLVNELDNQEKVVHLTDTSLHHAETHRLDDLVFSRENLEFHEIKRVSDLVGEDTLENILRMLQNRRDSSDSVLTGVFRDKLHRTAVHTAIREVFKGVLDTTTTIEEKIMITFSKKNCRSYGNFWADMGGEYCLFYLYKENMDTMECINLLSKYLHVKPRIFSFAGTKDKRGCTVQQCTAWKIKAERLCNLNKHLRSFKLGNFSYMNTKLELGDLKGNEFTIVLRDVKEDDELIDQCLSLLKNNGFVNYYGVQRFGTSAIATHQVGILLLKSDWQGAIELLLKEASEKIKGSIEMNEFIEMRGIWSNIENVKIALKNSSQKNVSEYFILLSLAKESSKSPNYSAALQKIPRNLRMMYIHAYQSYVWNFAVTERLCRFGFTPIEGDLVVCDQIVDSNDDMTDSECSNLQSENLIKSSKIVSVKHLKKDDLSNYTIYDIVLPTPGHDILYPENCIKDFYLDFMKKDGLDGLNMVRSIKEFSLTGSYRLIVSKPKMMQWEIINYNDPEEQLSVTDIDLIENRVLNNMNNKKDGSFKAVKLKMQLASSSYATIALREIAEGSTLNP</sequence>
<dbReference type="InterPro" id="IPR011760">
    <property type="entry name" value="PsdUridine_synth_TruD_insert"/>
</dbReference>
<gene>
    <name evidence="5" type="ORF">MERGE_002517</name>
</gene>
<dbReference type="Pfam" id="PF01142">
    <property type="entry name" value="TruD"/>
    <property type="match status" value="1"/>
</dbReference>
<evidence type="ECO:0000256" key="1">
    <source>
        <dbReference type="ARBA" id="ARBA00007953"/>
    </source>
</evidence>
<dbReference type="InterPro" id="IPR020103">
    <property type="entry name" value="PsdUridine_synth_cat_dom_sf"/>
</dbReference>
<keyword evidence="2" id="KW-0413">Isomerase</keyword>
<feature type="region of interest" description="Disordered" evidence="3">
    <location>
        <begin position="1"/>
        <end position="29"/>
    </location>
</feature>
<dbReference type="GO" id="GO:0005634">
    <property type="term" value="C:nucleus"/>
    <property type="evidence" value="ECO:0007669"/>
    <property type="project" value="TreeGrafter"/>
</dbReference>
<dbReference type="GO" id="GO:0003723">
    <property type="term" value="F:RNA binding"/>
    <property type="evidence" value="ECO:0007669"/>
    <property type="project" value="InterPro"/>
</dbReference>
<comment type="similarity">
    <text evidence="1">Belongs to the pseudouridine synthase TruD family.</text>
</comment>
<dbReference type="SUPFAM" id="SSF55120">
    <property type="entry name" value="Pseudouridine synthase"/>
    <property type="match status" value="1"/>
</dbReference>
<dbReference type="InterPro" id="IPR001656">
    <property type="entry name" value="PsdUridine_synth_TruD"/>
</dbReference>